<dbReference type="EMBL" id="ASHM01019906">
    <property type="protein sequence ID" value="PNY01274.1"/>
    <property type="molecule type" value="Genomic_DNA"/>
</dbReference>
<dbReference type="Proteomes" id="UP000236291">
    <property type="component" value="Unassembled WGS sequence"/>
</dbReference>
<accession>A0A2K3NE04</accession>
<organism evidence="1 2">
    <name type="scientific">Trifolium pratense</name>
    <name type="common">Red clover</name>
    <dbReference type="NCBI Taxonomy" id="57577"/>
    <lineage>
        <taxon>Eukaryota</taxon>
        <taxon>Viridiplantae</taxon>
        <taxon>Streptophyta</taxon>
        <taxon>Embryophyta</taxon>
        <taxon>Tracheophyta</taxon>
        <taxon>Spermatophyta</taxon>
        <taxon>Magnoliopsida</taxon>
        <taxon>eudicotyledons</taxon>
        <taxon>Gunneridae</taxon>
        <taxon>Pentapetalae</taxon>
        <taxon>rosids</taxon>
        <taxon>fabids</taxon>
        <taxon>Fabales</taxon>
        <taxon>Fabaceae</taxon>
        <taxon>Papilionoideae</taxon>
        <taxon>50 kb inversion clade</taxon>
        <taxon>NPAAA clade</taxon>
        <taxon>Hologalegina</taxon>
        <taxon>IRL clade</taxon>
        <taxon>Trifolieae</taxon>
        <taxon>Trifolium</taxon>
    </lineage>
</organism>
<evidence type="ECO:0000313" key="1">
    <source>
        <dbReference type="EMBL" id="PNY01274.1"/>
    </source>
</evidence>
<name>A0A2K3NE04_TRIPR</name>
<reference evidence="1 2" key="1">
    <citation type="journal article" date="2014" name="Am. J. Bot.">
        <title>Genome assembly and annotation for red clover (Trifolium pratense; Fabaceae).</title>
        <authorList>
            <person name="Istvanek J."/>
            <person name="Jaros M."/>
            <person name="Krenek A."/>
            <person name="Repkova J."/>
        </authorList>
    </citation>
    <scope>NUCLEOTIDE SEQUENCE [LARGE SCALE GENOMIC DNA]</scope>
    <source>
        <strain evidence="2">cv. Tatra</strain>
        <tissue evidence="1">Young leaves</tissue>
    </source>
</reference>
<dbReference type="AlphaFoldDB" id="A0A2K3NE04"/>
<feature type="non-terminal residue" evidence="1">
    <location>
        <position position="1"/>
    </location>
</feature>
<gene>
    <name evidence="1" type="ORF">L195_g024566</name>
</gene>
<evidence type="ECO:0000313" key="2">
    <source>
        <dbReference type="Proteomes" id="UP000236291"/>
    </source>
</evidence>
<protein>
    <submittedName>
        <fullName evidence="1">Uncharacterized protein</fullName>
    </submittedName>
</protein>
<reference evidence="1 2" key="2">
    <citation type="journal article" date="2017" name="Front. Plant Sci.">
        <title>Gene Classification and Mining of Molecular Markers Useful in Red Clover (Trifolium pratense) Breeding.</title>
        <authorList>
            <person name="Istvanek J."/>
            <person name="Dluhosova J."/>
            <person name="Dluhos P."/>
            <person name="Patkova L."/>
            <person name="Nedelnik J."/>
            <person name="Repkova J."/>
        </authorList>
    </citation>
    <scope>NUCLEOTIDE SEQUENCE [LARGE SCALE GENOMIC DNA]</scope>
    <source>
        <strain evidence="2">cv. Tatra</strain>
        <tissue evidence="1">Young leaves</tissue>
    </source>
</reference>
<proteinExistence type="predicted"/>
<sequence>DGTSELIKARILEEDQGDPRVGQIWSLSLQGKAVRKETRLSSLHSICSRKRICRPLIPHTQTGAYYRQTRFNSERNTSTPRAADNITLRTGIHPISSSTLDSHVLNSGY</sequence>
<comment type="caution">
    <text evidence="1">The sequence shown here is derived from an EMBL/GenBank/DDBJ whole genome shotgun (WGS) entry which is preliminary data.</text>
</comment>